<sequence length="198" mass="22533">MHARCAQGASSSYYLESRPMFLSPVSELDHSRLQHSSPLFDDSAVKRRKKIMRARGYFSRVYFQRQQMCPEKNRLNLNVRGLPPTIPTPKTKQKISPHLKKNGFNVRGIAPPNPSPKTKQNLIAPKEKSLECPWTPTSQHHSRNKTKSHRTSRRMACASLDSHLPTPLPKQNKILPHLKKNGLSVRELPPPNPSPQTK</sequence>
<dbReference type="AlphaFoldDB" id="A0ABD0KKA8"/>
<evidence type="ECO:0000313" key="3">
    <source>
        <dbReference type="Proteomes" id="UP001519460"/>
    </source>
</evidence>
<evidence type="ECO:0000313" key="2">
    <source>
        <dbReference type="EMBL" id="KAK7487517.1"/>
    </source>
</evidence>
<organism evidence="2 3">
    <name type="scientific">Batillaria attramentaria</name>
    <dbReference type="NCBI Taxonomy" id="370345"/>
    <lineage>
        <taxon>Eukaryota</taxon>
        <taxon>Metazoa</taxon>
        <taxon>Spiralia</taxon>
        <taxon>Lophotrochozoa</taxon>
        <taxon>Mollusca</taxon>
        <taxon>Gastropoda</taxon>
        <taxon>Caenogastropoda</taxon>
        <taxon>Sorbeoconcha</taxon>
        <taxon>Cerithioidea</taxon>
        <taxon>Batillariidae</taxon>
        <taxon>Batillaria</taxon>
    </lineage>
</organism>
<reference evidence="2 3" key="1">
    <citation type="journal article" date="2023" name="Sci. Data">
        <title>Genome assembly of the Korean intertidal mud-creeper Batillaria attramentaria.</title>
        <authorList>
            <person name="Patra A.K."/>
            <person name="Ho P.T."/>
            <person name="Jun S."/>
            <person name="Lee S.J."/>
            <person name="Kim Y."/>
            <person name="Won Y.J."/>
        </authorList>
    </citation>
    <scope>NUCLEOTIDE SEQUENCE [LARGE SCALE GENOMIC DNA]</scope>
    <source>
        <strain evidence="2">Wonlab-2016</strain>
    </source>
</reference>
<dbReference type="EMBL" id="JACVVK020000163">
    <property type="protein sequence ID" value="KAK7487517.1"/>
    <property type="molecule type" value="Genomic_DNA"/>
</dbReference>
<evidence type="ECO:0000256" key="1">
    <source>
        <dbReference type="SAM" id="MobiDB-lite"/>
    </source>
</evidence>
<name>A0ABD0KKA8_9CAEN</name>
<feature type="region of interest" description="Disordered" evidence="1">
    <location>
        <begin position="130"/>
        <end position="198"/>
    </location>
</feature>
<comment type="caution">
    <text evidence="2">The sequence shown here is derived from an EMBL/GenBank/DDBJ whole genome shotgun (WGS) entry which is preliminary data.</text>
</comment>
<feature type="compositionally biased region" description="Basic residues" evidence="1">
    <location>
        <begin position="140"/>
        <end position="153"/>
    </location>
</feature>
<keyword evidence="3" id="KW-1185">Reference proteome</keyword>
<proteinExistence type="predicted"/>
<accession>A0ABD0KKA8</accession>
<gene>
    <name evidence="2" type="ORF">BaRGS_00021219</name>
</gene>
<dbReference type="Proteomes" id="UP001519460">
    <property type="component" value="Unassembled WGS sequence"/>
</dbReference>
<protein>
    <submittedName>
        <fullName evidence="2">Uncharacterized protein</fullName>
    </submittedName>
</protein>
<feature type="compositionally biased region" description="Pro residues" evidence="1">
    <location>
        <begin position="188"/>
        <end position="198"/>
    </location>
</feature>